<reference evidence="3" key="1">
    <citation type="journal article" date="2010" name="Biopolymers">
        <title>Cloning large natural product gene clusters from the environment: piecing environmental DNA gene clusters back together with TAR.</title>
        <authorList>
            <person name="Kim J.H."/>
            <person name="Feng Z."/>
            <person name="Bauer J.D."/>
            <person name="Kallifidas D."/>
            <person name="Calle P.Y."/>
            <person name="Brady S.F."/>
        </authorList>
    </citation>
    <scope>NUCLEOTIDE SEQUENCE</scope>
</reference>
<sequence length="312" mass="35074">MCDKGGTDRDRQIRPPMRDTDEVDTELGDFLRTRRARLQPEEVGLASYGARRVPGLRREELAQLAGVSVTYYTRLEQGQSQNASDDVLDAIARALRLDDDETAHLRNLARPAKRKRRQTSRPEAARPSTRQLILAMDGVAVVAMDRRSDVLAWNTLGHQLLGSHYDVNSPYSVTTRPNLTRMLFLDPHTRELYARWDDEAKRAVASLRLVAGRHPDDRHLAELIGELSMKSTEFAALWSRHPVLNCTFGVKYFHHPVVGQLELAFEVVQMPDDSAHRILMYSAEPGTPSEAALRLLGASTQQTTSEKAPQDS</sequence>
<dbReference type="Pfam" id="PF17765">
    <property type="entry name" value="MLTR_LBD"/>
    <property type="match status" value="1"/>
</dbReference>
<dbReference type="PANTHER" id="PTHR35010:SF2">
    <property type="entry name" value="BLL4672 PROTEIN"/>
    <property type="match status" value="1"/>
</dbReference>
<dbReference type="InterPro" id="IPR041413">
    <property type="entry name" value="MLTR_LBD"/>
</dbReference>
<dbReference type="Gene3D" id="1.10.260.40">
    <property type="entry name" value="lambda repressor-like DNA-binding domains"/>
    <property type="match status" value="1"/>
</dbReference>
<feature type="region of interest" description="Disordered" evidence="1">
    <location>
        <begin position="109"/>
        <end position="128"/>
    </location>
</feature>
<dbReference type="EMBL" id="GQ475283">
    <property type="protein sequence ID" value="ADK54880.1"/>
    <property type="molecule type" value="Genomic_DNA"/>
</dbReference>
<dbReference type="AlphaFoldDB" id="E2D2L6"/>
<dbReference type="SMART" id="SM00530">
    <property type="entry name" value="HTH_XRE"/>
    <property type="match status" value="1"/>
</dbReference>
<organism evidence="3">
    <name type="scientific">uncultured soil bacterium</name>
    <dbReference type="NCBI Taxonomy" id="164851"/>
    <lineage>
        <taxon>Bacteria</taxon>
        <taxon>environmental samples</taxon>
    </lineage>
</organism>
<dbReference type="Pfam" id="PF13560">
    <property type="entry name" value="HTH_31"/>
    <property type="match status" value="1"/>
</dbReference>
<dbReference type="PROSITE" id="PS50943">
    <property type="entry name" value="HTH_CROC1"/>
    <property type="match status" value="1"/>
</dbReference>
<dbReference type="Gene3D" id="3.30.450.180">
    <property type="match status" value="1"/>
</dbReference>
<proteinExistence type="predicted"/>
<dbReference type="CDD" id="cd00093">
    <property type="entry name" value="HTH_XRE"/>
    <property type="match status" value="1"/>
</dbReference>
<evidence type="ECO:0000313" key="3">
    <source>
        <dbReference type="EMBL" id="ADK54880.1"/>
    </source>
</evidence>
<evidence type="ECO:0000256" key="1">
    <source>
        <dbReference type="SAM" id="MobiDB-lite"/>
    </source>
</evidence>
<protein>
    <submittedName>
        <fullName evidence="3">Transcriptional regulator</fullName>
    </submittedName>
</protein>
<accession>E2D2L6</accession>
<dbReference type="InterPro" id="IPR001387">
    <property type="entry name" value="Cro/C1-type_HTH"/>
</dbReference>
<feature type="compositionally biased region" description="Basic and acidic residues" evidence="1">
    <location>
        <begin position="1"/>
        <end position="20"/>
    </location>
</feature>
<dbReference type="GO" id="GO:0003677">
    <property type="term" value="F:DNA binding"/>
    <property type="evidence" value="ECO:0007669"/>
    <property type="project" value="InterPro"/>
</dbReference>
<feature type="region of interest" description="Disordered" evidence="1">
    <location>
        <begin position="1"/>
        <end position="22"/>
    </location>
</feature>
<evidence type="ECO:0000259" key="2">
    <source>
        <dbReference type="PROSITE" id="PS50943"/>
    </source>
</evidence>
<feature type="domain" description="HTH cro/C1-type" evidence="2">
    <location>
        <begin position="55"/>
        <end position="102"/>
    </location>
</feature>
<dbReference type="SUPFAM" id="SSF47413">
    <property type="entry name" value="lambda repressor-like DNA-binding domains"/>
    <property type="match status" value="1"/>
</dbReference>
<name>E2D2L6_9BACT</name>
<dbReference type="PANTHER" id="PTHR35010">
    <property type="entry name" value="BLL4672 PROTEIN-RELATED"/>
    <property type="match status" value="1"/>
</dbReference>
<dbReference type="InterPro" id="IPR010982">
    <property type="entry name" value="Lambda_DNA-bd_dom_sf"/>
</dbReference>